<dbReference type="AlphaFoldDB" id="A0A419V020"/>
<gene>
    <name evidence="2" type="ORF">ATL39_2679</name>
</gene>
<dbReference type="RefSeq" id="WP_120193826.1">
    <property type="nucleotide sequence ID" value="NZ_RAPK01000010.1"/>
</dbReference>
<evidence type="ECO:0000313" key="2">
    <source>
        <dbReference type="EMBL" id="RKD71283.1"/>
    </source>
</evidence>
<sequence>MKKPIVMAAGAVMAGIGSVYLSWNEKRKFERELQHVHHDYQKQAEEDLQVIQEELKKEEK</sequence>
<keyword evidence="1" id="KW-0472">Membrane</keyword>
<evidence type="ECO:0000313" key="3">
    <source>
        <dbReference type="Proteomes" id="UP000285120"/>
    </source>
</evidence>
<keyword evidence="1" id="KW-1133">Transmembrane helix</keyword>
<protein>
    <submittedName>
        <fullName evidence="2">Uncharacterized protein</fullName>
    </submittedName>
</protein>
<evidence type="ECO:0000256" key="1">
    <source>
        <dbReference type="SAM" id="Phobius"/>
    </source>
</evidence>
<keyword evidence="1" id="KW-0812">Transmembrane</keyword>
<reference evidence="2 3" key="1">
    <citation type="submission" date="2018-09" db="EMBL/GenBank/DDBJ databases">
        <title>Genomic Encyclopedia of Archaeal and Bacterial Type Strains, Phase II (KMG-II): from individual species to whole genera.</title>
        <authorList>
            <person name="Goeker M."/>
        </authorList>
    </citation>
    <scope>NUCLEOTIDE SEQUENCE [LARGE SCALE GENOMIC DNA]</scope>
    <source>
        <strain evidence="2 3">DSM 17008</strain>
    </source>
</reference>
<feature type="transmembrane region" description="Helical" evidence="1">
    <location>
        <begin position="6"/>
        <end position="23"/>
    </location>
</feature>
<organism evidence="2 3">
    <name type="scientific">Sinobaca qinghaiensis</name>
    <dbReference type="NCBI Taxonomy" id="342944"/>
    <lineage>
        <taxon>Bacteria</taxon>
        <taxon>Bacillati</taxon>
        <taxon>Bacillota</taxon>
        <taxon>Bacilli</taxon>
        <taxon>Bacillales</taxon>
        <taxon>Sporolactobacillaceae</taxon>
        <taxon>Sinobaca</taxon>
    </lineage>
</organism>
<keyword evidence="3" id="KW-1185">Reference proteome</keyword>
<dbReference type="Proteomes" id="UP000285120">
    <property type="component" value="Unassembled WGS sequence"/>
</dbReference>
<comment type="caution">
    <text evidence="2">The sequence shown here is derived from an EMBL/GenBank/DDBJ whole genome shotgun (WGS) entry which is preliminary data.</text>
</comment>
<dbReference type="EMBL" id="RAPK01000010">
    <property type="protein sequence ID" value="RKD71283.1"/>
    <property type="molecule type" value="Genomic_DNA"/>
</dbReference>
<accession>A0A419V020</accession>
<proteinExistence type="predicted"/>
<name>A0A419V020_9BACL</name>